<organism evidence="3 4">
    <name type="scientific">Leptospira dzoumogneensis</name>
    <dbReference type="NCBI Taxonomy" id="2484904"/>
    <lineage>
        <taxon>Bacteria</taxon>
        <taxon>Pseudomonadati</taxon>
        <taxon>Spirochaetota</taxon>
        <taxon>Spirochaetia</taxon>
        <taxon>Leptospirales</taxon>
        <taxon>Leptospiraceae</taxon>
        <taxon>Leptospira</taxon>
    </lineage>
</organism>
<feature type="compositionally biased region" description="Polar residues" evidence="1">
    <location>
        <begin position="126"/>
        <end position="143"/>
    </location>
</feature>
<dbReference type="AlphaFoldDB" id="A0A4Z1APJ8"/>
<keyword evidence="2" id="KW-0472">Membrane</keyword>
<evidence type="ECO:0000313" key="3">
    <source>
        <dbReference type="EMBL" id="TGN02894.1"/>
    </source>
</evidence>
<dbReference type="RefSeq" id="WP_135755564.1">
    <property type="nucleotide sequence ID" value="NZ_RQHS01000005.1"/>
</dbReference>
<keyword evidence="4" id="KW-1185">Reference proteome</keyword>
<name>A0A4Z1APJ8_9LEPT</name>
<feature type="transmembrane region" description="Helical" evidence="2">
    <location>
        <begin position="85"/>
        <end position="101"/>
    </location>
</feature>
<comment type="caution">
    <text evidence="3">The sequence shown here is derived from an EMBL/GenBank/DDBJ whole genome shotgun (WGS) entry which is preliminary data.</text>
</comment>
<keyword evidence="2" id="KW-0812">Transmembrane</keyword>
<sequence>MSRNNTPRGNLRTRPSESELKVQERLNTKAIWAEAISRNVLTICKYTVPITITYFITDSVKAIAGTTTNYNVVFNFLADLNANQWFAYIFGAAGIGFGLYERNLRKKHVKRSSTRISKLEHEINPRRSSSHLTPTGDTRQGDE</sequence>
<gene>
    <name evidence="3" type="ORF">EHR06_02475</name>
</gene>
<evidence type="ECO:0000256" key="2">
    <source>
        <dbReference type="SAM" id="Phobius"/>
    </source>
</evidence>
<evidence type="ECO:0000313" key="4">
    <source>
        <dbReference type="Proteomes" id="UP000297241"/>
    </source>
</evidence>
<accession>A0A4Z1APJ8</accession>
<proteinExistence type="predicted"/>
<dbReference type="Proteomes" id="UP000297241">
    <property type="component" value="Unassembled WGS sequence"/>
</dbReference>
<keyword evidence="2" id="KW-1133">Transmembrane helix</keyword>
<reference evidence="3" key="1">
    <citation type="journal article" date="2019" name="PLoS Negl. Trop. Dis.">
        <title>Revisiting the worldwide diversity of Leptospira species in the environment.</title>
        <authorList>
            <person name="Vincent A.T."/>
            <person name="Schiettekatte O."/>
            <person name="Bourhy P."/>
            <person name="Veyrier F.J."/>
            <person name="Picardeau M."/>
        </authorList>
    </citation>
    <scope>NUCLEOTIDE SEQUENCE [LARGE SCALE GENOMIC DNA]</scope>
    <source>
        <strain evidence="3">201601113</strain>
    </source>
</reference>
<protein>
    <submittedName>
        <fullName evidence="3">Uncharacterized protein</fullName>
    </submittedName>
</protein>
<feature type="region of interest" description="Disordered" evidence="1">
    <location>
        <begin position="115"/>
        <end position="143"/>
    </location>
</feature>
<dbReference type="EMBL" id="RQHS01000005">
    <property type="protein sequence ID" value="TGN02894.1"/>
    <property type="molecule type" value="Genomic_DNA"/>
</dbReference>
<evidence type="ECO:0000256" key="1">
    <source>
        <dbReference type="SAM" id="MobiDB-lite"/>
    </source>
</evidence>